<organism evidence="1">
    <name type="scientific">marine sediment metagenome</name>
    <dbReference type="NCBI Taxonomy" id="412755"/>
    <lineage>
        <taxon>unclassified sequences</taxon>
        <taxon>metagenomes</taxon>
        <taxon>ecological metagenomes</taxon>
    </lineage>
</organism>
<proteinExistence type="predicted"/>
<sequence length="145" mass="16372">SLYIAKSGNDILYRAGARLIFFEILDFTLGASVKYTIFSASNDYLTINDRPVDSDIKFDFKEWQIDVGLAQKISILRPYIGISYRDTQIKMKNLPFLPDKLDLTFQKKAGVFLGVAASLGSFVMVEGEIKLVNERSTTLSLDVRF</sequence>
<feature type="non-terminal residue" evidence="1">
    <location>
        <position position="1"/>
    </location>
</feature>
<dbReference type="EMBL" id="LAZR01038789">
    <property type="protein sequence ID" value="KKL18650.1"/>
    <property type="molecule type" value="Genomic_DNA"/>
</dbReference>
<name>A0A0F9BAD5_9ZZZZ</name>
<accession>A0A0F9BAD5</accession>
<comment type="caution">
    <text evidence="1">The sequence shown here is derived from an EMBL/GenBank/DDBJ whole genome shotgun (WGS) entry which is preliminary data.</text>
</comment>
<reference evidence="1" key="1">
    <citation type="journal article" date="2015" name="Nature">
        <title>Complex archaea that bridge the gap between prokaryotes and eukaryotes.</title>
        <authorList>
            <person name="Spang A."/>
            <person name="Saw J.H."/>
            <person name="Jorgensen S.L."/>
            <person name="Zaremba-Niedzwiedzka K."/>
            <person name="Martijn J."/>
            <person name="Lind A.E."/>
            <person name="van Eijk R."/>
            <person name="Schleper C."/>
            <person name="Guy L."/>
            <person name="Ettema T.J."/>
        </authorList>
    </citation>
    <scope>NUCLEOTIDE SEQUENCE</scope>
</reference>
<gene>
    <name evidence="1" type="ORF">LCGC14_2473410</name>
</gene>
<evidence type="ECO:0000313" key="1">
    <source>
        <dbReference type="EMBL" id="KKL18650.1"/>
    </source>
</evidence>
<dbReference type="AlphaFoldDB" id="A0A0F9BAD5"/>
<protein>
    <submittedName>
        <fullName evidence="1">Uncharacterized protein</fullName>
    </submittedName>
</protein>